<evidence type="ECO:0000313" key="2">
    <source>
        <dbReference type="Proteomes" id="UP000556084"/>
    </source>
</evidence>
<reference evidence="1 2" key="1">
    <citation type="submission" date="2020-08" db="EMBL/GenBank/DDBJ databases">
        <title>Genomic Encyclopedia of Type Strains, Phase III (KMG-III): the genomes of soil and plant-associated and newly described type strains.</title>
        <authorList>
            <person name="Whitman W."/>
        </authorList>
    </citation>
    <scope>NUCLEOTIDE SEQUENCE [LARGE SCALE GENOMIC DNA]</scope>
    <source>
        <strain evidence="1 2">CECT 3266</strain>
    </source>
</reference>
<protein>
    <submittedName>
        <fullName evidence="1">Uncharacterized protein</fullName>
    </submittedName>
</protein>
<dbReference type="Proteomes" id="UP000556084">
    <property type="component" value="Unassembled WGS sequence"/>
</dbReference>
<dbReference type="RefSeq" id="WP_184349401.1">
    <property type="nucleotide sequence ID" value="NZ_JACHJH010000003.1"/>
</dbReference>
<proteinExistence type="predicted"/>
<keyword evidence="2" id="KW-1185">Reference proteome</keyword>
<name>A0A7W7LPD2_9ACTN</name>
<comment type="caution">
    <text evidence="1">The sequence shown here is derived from an EMBL/GenBank/DDBJ whole genome shotgun (WGS) entry which is preliminary data.</text>
</comment>
<gene>
    <name evidence="1" type="ORF">FHS39_002573</name>
</gene>
<organism evidence="1 2">
    <name type="scientific">Streptomyces olivoverticillatus</name>
    <dbReference type="NCBI Taxonomy" id="66427"/>
    <lineage>
        <taxon>Bacteria</taxon>
        <taxon>Bacillati</taxon>
        <taxon>Actinomycetota</taxon>
        <taxon>Actinomycetes</taxon>
        <taxon>Kitasatosporales</taxon>
        <taxon>Streptomycetaceae</taxon>
        <taxon>Streptomyces</taxon>
    </lineage>
</organism>
<sequence>MKQKEDGTRARVFAAALRNWATIDADPAPTAVRLDIRQPPDWAYAATINITARQHQRVLAFLHDDVAENKPGHSTPECAATVINALLTEHRIAGRSHITAADLVNAAPRIGRSRTWIAAHITELIDTGRLGETRRPGRFRL</sequence>
<accession>A0A7W7LPD2</accession>
<evidence type="ECO:0000313" key="1">
    <source>
        <dbReference type="EMBL" id="MBB4893542.1"/>
    </source>
</evidence>
<dbReference type="EMBL" id="JACHJH010000003">
    <property type="protein sequence ID" value="MBB4893542.1"/>
    <property type="molecule type" value="Genomic_DNA"/>
</dbReference>
<dbReference type="AlphaFoldDB" id="A0A7W7LPD2"/>